<organism evidence="2 3">
    <name type="scientific">Ostreobium quekettii</name>
    <dbReference type="NCBI Taxonomy" id="121088"/>
    <lineage>
        <taxon>Eukaryota</taxon>
        <taxon>Viridiplantae</taxon>
        <taxon>Chlorophyta</taxon>
        <taxon>core chlorophytes</taxon>
        <taxon>Ulvophyceae</taxon>
        <taxon>TCBD clade</taxon>
        <taxon>Bryopsidales</taxon>
        <taxon>Ostreobineae</taxon>
        <taxon>Ostreobiaceae</taxon>
        <taxon>Ostreobium</taxon>
    </lineage>
</organism>
<dbReference type="PANTHER" id="PTHR46361">
    <property type="entry name" value="ELECTRON CARRIER/ PROTEIN DISULFIDE OXIDOREDUCTASE"/>
    <property type="match status" value="1"/>
</dbReference>
<accession>A0A8S1IUI2</accession>
<keyword evidence="3" id="KW-1185">Reference proteome</keyword>
<dbReference type="OrthoDB" id="418495at2759"/>
<evidence type="ECO:0000313" key="3">
    <source>
        <dbReference type="Proteomes" id="UP000708148"/>
    </source>
</evidence>
<evidence type="ECO:0000259" key="1">
    <source>
        <dbReference type="Pfam" id="PF04784"/>
    </source>
</evidence>
<proteinExistence type="predicted"/>
<name>A0A8S1IUI2_9CHLO</name>
<sequence length="286" mass="31946">MALALAGHALATGAWAPPRQPAVGPRSPKTPSSLLCCRPLVLATAMGADRGATDPDWRPMDRYITREGLVRYDLMLEEGPGALRHNVRVAESFGRLDGFERRTARDLAFYCNAYNILAMHLAYANLKKTGGRWKGLTGFLDKADFFYLQSVTVAGKKTNLFDLENKIIRAYNEPRIHFAINCCSWSCPRLLQQLFCTACFSQQLDEATRRFINVDGGAVMGRGKTVSLSNIFKWYKGDFDQHGGGVINFINKYKEGNSVPQDAVIAWQEYDWSLNSTKNSRAAAFE</sequence>
<evidence type="ECO:0000313" key="2">
    <source>
        <dbReference type="EMBL" id="CAD7697707.1"/>
    </source>
</evidence>
<dbReference type="AlphaFoldDB" id="A0A8S1IUI2"/>
<reference evidence="2" key="1">
    <citation type="submission" date="2020-12" db="EMBL/GenBank/DDBJ databases">
        <authorList>
            <person name="Iha C."/>
        </authorList>
    </citation>
    <scope>NUCLEOTIDE SEQUENCE</scope>
</reference>
<gene>
    <name evidence="2" type="ORF">OSTQU699_LOCUS3068</name>
</gene>
<dbReference type="PANTHER" id="PTHR46361:SF3">
    <property type="entry name" value="ELECTRON CARRIER_ PROTEIN DISULFIDE OXIDOREDUCTASE"/>
    <property type="match status" value="1"/>
</dbReference>
<dbReference type="Pfam" id="PF04784">
    <property type="entry name" value="DUF547"/>
    <property type="match status" value="1"/>
</dbReference>
<protein>
    <recommendedName>
        <fullName evidence="1">DUF547 domain-containing protein</fullName>
    </recommendedName>
</protein>
<comment type="caution">
    <text evidence="2">The sequence shown here is derived from an EMBL/GenBank/DDBJ whole genome shotgun (WGS) entry which is preliminary data.</text>
</comment>
<feature type="domain" description="DUF547" evidence="1">
    <location>
        <begin position="105"/>
        <end position="212"/>
    </location>
</feature>
<dbReference type="EMBL" id="CAJHUC010000701">
    <property type="protein sequence ID" value="CAD7697707.1"/>
    <property type="molecule type" value="Genomic_DNA"/>
</dbReference>
<dbReference type="Proteomes" id="UP000708148">
    <property type="component" value="Unassembled WGS sequence"/>
</dbReference>
<dbReference type="InterPro" id="IPR006869">
    <property type="entry name" value="DUF547"/>
</dbReference>